<dbReference type="InterPro" id="IPR001296">
    <property type="entry name" value="Glyco_trans_1"/>
</dbReference>
<evidence type="ECO:0000256" key="2">
    <source>
        <dbReference type="ARBA" id="ARBA00022679"/>
    </source>
</evidence>
<protein>
    <submittedName>
        <fullName evidence="5">Glycosyltransferase-like protein</fullName>
    </submittedName>
</protein>
<name>A0A316A9C3_9ACTN</name>
<dbReference type="Proteomes" id="UP000245469">
    <property type="component" value="Unassembled WGS sequence"/>
</dbReference>
<dbReference type="RefSeq" id="WP_109774485.1">
    <property type="nucleotide sequence ID" value="NZ_QGDQ01000012.1"/>
</dbReference>
<keyword evidence="6" id="KW-1185">Reference proteome</keyword>
<dbReference type="EMBL" id="QGDQ01000012">
    <property type="protein sequence ID" value="PWJ53464.1"/>
    <property type="molecule type" value="Genomic_DNA"/>
</dbReference>
<keyword evidence="2 5" id="KW-0808">Transferase</keyword>
<dbReference type="InterPro" id="IPR023986">
    <property type="entry name" value="GlycosylTfrase_MSMEG0565"/>
</dbReference>
<dbReference type="OrthoDB" id="8555507at2"/>
<evidence type="ECO:0000256" key="1">
    <source>
        <dbReference type="ARBA" id="ARBA00022676"/>
    </source>
</evidence>
<dbReference type="PANTHER" id="PTHR12526">
    <property type="entry name" value="GLYCOSYLTRANSFERASE"/>
    <property type="match status" value="1"/>
</dbReference>
<dbReference type="NCBIfam" id="TIGR04047">
    <property type="entry name" value="MSMEG_0565_glyc"/>
    <property type="match status" value="1"/>
</dbReference>
<dbReference type="SUPFAM" id="SSF53756">
    <property type="entry name" value="UDP-Glycosyltransferase/glycogen phosphorylase"/>
    <property type="match status" value="1"/>
</dbReference>
<proteinExistence type="predicted"/>
<evidence type="ECO:0000259" key="4">
    <source>
        <dbReference type="Pfam" id="PF13439"/>
    </source>
</evidence>
<dbReference type="Gene3D" id="3.40.50.2000">
    <property type="entry name" value="Glycogen Phosphorylase B"/>
    <property type="match status" value="2"/>
</dbReference>
<evidence type="ECO:0000259" key="3">
    <source>
        <dbReference type="Pfam" id="PF00534"/>
    </source>
</evidence>
<comment type="caution">
    <text evidence="5">The sequence shown here is derived from an EMBL/GenBank/DDBJ whole genome shotgun (WGS) entry which is preliminary data.</text>
</comment>
<sequence>MRIALATYSTKPRGGVVHTLALAESLARRGHDVTVWTLGRGGDTTFFRPVDKAVRIEAVPFPPVDGEDVGQRIARSIDVLGSALAWHLATAPELPDVVHAQDCISANAALGAARGAGVPLVRTVHHLDAFTTPQLVACHDAAVRHPDALLCVSEAVASEVETAYGLTPTVISGAIDAARFAAASRSDPAARAARRAWRADLGRFILAVGGVEPRKGSLDLLEAWAVLRRHRLDLRDVSLVLAGGETLFDHRAYRAAFDARAAELSAELGAAPVVLGSVDDGVLPSLVAAADVVAFPSTKEGFGMAPLEALAAGVPVVARDLPVLREVLGEAALYGRSVLELAEALGVALGGGAPSPSLGRAVAAGFAWPRAAAQHEEFYTRVARPRTITLPTPDAALIA</sequence>
<accession>A0A316A9C3</accession>
<feature type="domain" description="Glycosyl transferase family 1" evidence="3">
    <location>
        <begin position="203"/>
        <end position="331"/>
    </location>
</feature>
<keyword evidence="1" id="KW-0328">Glycosyltransferase</keyword>
<dbReference type="Pfam" id="PF00534">
    <property type="entry name" value="Glycos_transf_1"/>
    <property type="match status" value="1"/>
</dbReference>
<dbReference type="PANTHER" id="PTHR12526:SF635">
    <property type="entry name" value="GLYCOSYL TRANSFERASE GROUP 1"/>
    <property type="match status" value="1"/>
</dbReference>
<evidence type="ECO:0000313" key="6">
    <source>
        <dbReference type="Proteomes" id="UP000245469"/>
    </source>
</evidence>
<dbReference type="AlphaFoldDB" id="A0A316A9C3"/>
<dbReference type="InterPro" id="IPR028098">
    <property type="entry name" value="Glyco_trans_4-like_N"/>
</dbReference>
<evidence type="ECO:0000313" key="5">
    <source>
        <dbReference type="EMBL" id="PWJ53464.1"/>
    </source>
</evidence>
<reference evidence="5 6" key="1">
    <citation type="submission" date="2018-03" db="EMBL/GenBank/DDBJ databases">
        <title>Genomic Encyclopedia of Archaeal and Bacterial Type Strains, Phase II (KMG-II): from individual species to whole genera.</title>
        <authorList>
            <person name="Goeker M."/>
        </authorList>
    </citation>
    <scope>NUCLEOTIDE SEQUENCE [LARGE SCALE GENOMIC DNA]</scope>
    <source>
        <strain evidence="5 6">DSM 44889</strain>
    </source>
</reference>
<feature type="domain" description="Glycosyltransferase subfamily 4-like N-terminal" evidence="4">
    <location>
        <begin position="13"/>
        <end position="179"/>
    </location>
</feature>
<organism evidence="5 6">
    <name type="scientific">Quadrisphaera granulorum</name>
    <dbReference type="NCBI Taxonomy" id="317664"/>
    <lineage>
        <taxon>Bacteria</taxon>
        <taxon>Bacillati</taxon>
        <taxon>Actinomycetota</taxon>
        <taxon>Actinomycetes</taxon>
        <taxon>Kineosporiales</taxon>
        <taxon>Kineosporiaceae</taxon>
        <taxon>Quadrisphaera</taxon>
    </lineage>
</organism>
<dbReference type="CDD" id="cd03801">
    <property type="entry name" value="GT4_PimA-like"/>
    <property type="match status" value="1"/>
</dbReference>
<dbReference type="GO" id="GO:0016757">
    <property type="term" value="F:glycosyltransferase activity"/>
    <property type="evidence" value="ECO:0007669"/>
    <property type="project" value="UniProtKB-KW"/>
</dbReference>
<gene>
    <name evidence="5" type="ORF">BXY45_11234</name>
</gene>
<dbReference type="Pfam" id="PF13439">
    <property type="entry name" value="Glyco_transf_4"/>
    <property type="match status" value="1"/>
</dbReference>